<dbReference type="Pfam" id="PF13432">
    <property type="entry name" value="TPR_16"/>
    <property type="match status" value="1"/>
</dbReference>
<protein>
    <recommendedName>
        <fullName evidence="1">Cell division coordinator CpoB</fullName>
    </recommendedName>
</protein>
<feature type="region of interest" description="Disordered" evidence="2">
    <location>
        <begin position="129"/>
        <end position="181"/>
    </location>
</feature>
<feature type="chain" id="PRO_5033176032" description="Cell division coordinator CpoB" evidence="1">
    <location>
        <begin position="27"/>
        <end position="305"/>
    </location>
</feature>
<organism evidence="3 4">
    <name type="scientific">Rhizomicrobium palustre</name>
    <dbReference type="NCBI Taxonomy" id="189966"/>
    <lineage>
        <taxon>Bacteria</taxon>
        <taxon>Pseudomonadati</taxon>
        <taxon>Pseudomonadota</taxon>
        <taxon>Alphaproteobacteria</taxon>
        <taxon>Micropepsales</taxon>
        <taxon>Micropepsaceae</taxon>
        <taxon>Rhizomicrobium</taxon>
    </lineage>
</organism>
<sequence precursor="true">MNRRPMKWQLMAAAAVLAGSAAPAFAAPPVPQTVQIRGLFGESDEEKAARLKAEARENDQDAGIAELRQRMSDLEQALRIANGTNEQLSHQLNVMSQRLDKQQKDYDYKLCELSSQVLGTAGQAPGQGALPCDFSGGSQAAPQASAQPSQAMGSGPNGGTLGTLPANPGVQAGAPAGDPARGQYDEAMNLLARARYDEARAAFRGFADANPKDSLAPQAVYWVGNIAFVQKDYAAAASAFAEQIKKYPSSPQGAESMLKLGQSLIGLGEKKEGCLTLGAIKSKYKQAPANILTQAANARDKFCAK</sequence>
<keyword evidence="1" id="KW-0175">Coiled coil</keyword>
<dbReference type="GO" id="GO:0030288">
    <property type="term" value="C:outer membrane-bounded periplasmic space"/>
    <property type="evidence" value="ECO:0007669"/>
    <property type="project" value="UniProtKB-UniRule"/>
</dbReference>
<name>A0A846MYN3_9PROT</name>
<keyword evidence="1" id="KW-0574">Periplasm</keyword>
<dbReference type="NCBIfam" id="TIGR02795">
    <property type="entry name" value="tol_pal_ybgF"/>
    <property type="match status" value="1"/>
</dbReference>
<dbReference type="Pfam" id="PF13174">
    <property type="entry name" value="TPR_6"/>
    <property type="match status" value="1"/>
</dbReference>
<dbReference type="RefSeq" id="WP_167082892.1">
    <property type="nucleotide sequence ID" value="NZ_BAAADC010000001.1"/>
</dbReference>
<evidence type="ECO:0000313" key="4">
    <source>
        <dbReference type="Proteomes" id="UP000570514"/>
    </source>
</evidence>
<dbReference type="InterPro" id="IPR034706">
    <property type="entry name" value="CpoB"/>
</dbReference>
<comment type="caution">
    <text evidence="3">The sequence shown here is derived from an EMBL/GenBank/DDBJ whole genome shotgun (WGS) entry which is preliminary data.</text>
</comment>
<proteinExistence type="inferred from homology"/>
<keyword evidence="1" id="KW-0132">Cell division</keyword>
<evidence type="ECO:0000313" key="3">
    <source>
        <dbReference type="EMBL" id="NIK88744.1"/>
    </source>
</evidence>
<accession>A0A846MYN3</accession>
<feature type="coiled-coil region" evidence="1">
    <location>
        <begin position="64"/>
        <end position="105"/>
    </location>
</feature>
<dbReference type="AlphaFoldDB" id="A0A846MYN3"/>
<comment type="subcellular location">
    <subcellularLocation>
        <location evidence="1">Periplasm</location>
    </subcellularLocation>
</comment>
<comment type="function">
    <text evidence="1">Mediates coordination of peptidoglycan synthesis and outer membrane constriction during cell division.</text>
</comment>
<evidence type="ECO:0000256" key="2">
    <source>
        <dbReference type="SAM" id="MobiDB-lite"/>
    </source>
</evidence>
<dbReference type="SUPFAM" id="SSF48452">
    <property type="entry name" value="TPR-like"/>
    <property type="match status" value="1"/>
</dbReference>
<dbReference type="Gene3D" id="1.25.40.10">
    <property type="entry name" value="Tetratricopeptide repeat domain"/>
    <property type="match status" value="1"/>
</dbReference>
<feature type="signal peptide" evidence="1">
    <location>
        <begin position="1"/>
        <end position="26"/>
    </location>
</feature>
<dbReference type="EMBL" id="JAASRM010000001">
    <property type="protein sequence ID" value="NIK88744.1"/>
    <property type="molecule type" value="Genomic_DNA"/>
</dbReference>
<dbReference type="HAMAP" id="MF_02066">
    <property type="entry name" value="CpoB"/>
    <property type="match status" value="1"/>
</dbReference>
<keyword evidence="1" id="KW-0131">Cell cycle</keyword>
<dbReference type="InterPro" id="IPR014162">
    <property type="entry name" value="CpoB_C"/>
</dbReference>
<evidence type="ECO:0000256" key="1">
    <source>
        <dbReference type="HAMAP-Rule" id="MF_02066"/>
    </source>
</evidence>
<keyword evidence="1" id="KW-0732">Signal</keyword>
<gene>
    <name evidence="1" type="primary">cpoB</name>
    <name evidence="3" type="ORF">FHS83_002062</name>
</gene>
<comment type="similarity">
    <text evidence="1">Belongs to the CpoB family.</text>
</comment>
<reference evidence="3 4" key="1">
    <citation type="submission" date="2020-03" db="EMBL/GenBank/DDBJ databases">
        <title>Genomic Encyclopedia of Type Strains, Phase IV (KMG-IV): sequencing the most valuable type-strain genomes for metagenomic binning, comparative biology and taxonomic classification.</title>
        <authorList>
            <person name="Goeker M."/>
        </authorList>
    </citation>
    <scope>NUCLEOTIDE SEQUENCE [LARGE SCALE GENOMIC DNA]</scope>
    <source>
        <strain evidence="3 4">DSM 19867</strain>
    </source>
</reference>
<keyword evidence="4" id="KW-1185">Reference proteome</keyword>
<dbReference type="InterPro" id="IPR011990">
    <property type="entry name" value="TPR-like_helical_dom_sf"/>
</dbReference>
<dbReference type="GO" id="GO:0043093">
    <property type="term" value="P:FtsZ-dependent cytokinesis"/>
    <property type="evidence" value="ECO:0007669"/>
    <property type="project" value="UniProtKB-UniRule"/>
</dbReference>
<feature type="compositionally biased region" description="Low complexity" evidence="2">
    <location>
        <begin position="135"/>
        <end position="154"/>
    </location>
</feature>
<dbReference type="InterPro" id="IPR019734">
    <property type="entry name" value="TPR_rpt"/>
</dbReference>
<dbReference type="Proteomes" id="UP000570514">
    <property type="component" value="Unassembled WGS sequence"/>
</dbReference>